<reference evidence="4 5" key="1">
    <citation type="submission" date="2024-03" db="EMBL/GenBank/DDBJ databases">
        <title>Human intestinal bacterial collection.</title>
        <authorList>
            <person name="Pauvert C."/>
            <person name="Hitch T.C.A."/>
            <person name="Clavel T."/>
        </authorList>
    </citation>
    <scope>NUCLEOTIDE SEQUENCE [LARGE SCALE GENOMIC DNA]</scope>
    <source>
        <strain evidence="4 5">CLA-JM-H11</strain>
    </source>
</reference>
<feature type="domain" description="HTH tetR-type" evidence="3">
    <location>
        <begin position="13"/>
        <end position="73"/>
    </location>
</feature>
<dbReference type="PANTHER" id="PTHR43479">
    <property type="entry name" value="ACREF/ENVCD OPERON REPRESSOR-RELATED"/>
    <property type="match status" value="1"/>
</dbReference>
<dbReference type="SUPFAM" id="SSF46689">
    <property type="entry name" value="Homeodomain-like"/>
    <property type="match status" value="1"/>
</dbReference>
<keyword evidence="5" id="KW-1185">Reference proteome</keyword>
<accession>A0ABV1GEC9</accession>
<proteinExistence type="predicted"/>
<evidence type="ECO:0000256" key="2">
    <source>
        <dbReference type="PROSITE-ProRule" id="PRU00335"/>
    </source>
</evidence>
<dbReference type="EMBL" id="JBBMFA010000080">
    <property type="protein sequence ID" value="MEQ2520043.1"/>
    <property type="molecule type" value="Genomic_DNA"/>
</dbReference>
<evidence type="ECO:0000259" key="3">
    <source>
        <dbReference type="PROSITE" id="PS50977"/>
    </source>
</evidence>
<dbReference type="InterPro" id="IPR036271">
    <property type="entry name" value="Tet_transcr_reg_TetR-rel_C_sf"/>
</dbReference>
<dbReference type="PROSITE" id="PS50977">
    <property type="entry name" value="HTH_TETR_2"/>
    <property type="match status" value="1"/>
</dbReference>
<feature type="DNA-binding region" description="H-T-H motif" evidence="2">
    <location>
        <begin position="36"/>
        <end position="55"/>
    </location>
</feature>
<organism evidence="4 5">
    <name type="scientific">Ruthenibacterium intestinale</name>
    <dbReference type="NCBI Taxonomy" id="3133163"/>
    <lineage>
        <taxon>Bacteria</taxon>
        <taxon>Bacillati</taxon>
        <taxon>Bacillota</taxon>
        <taxon>Clostridia</taxon>
        <taxon>Eubacteriales</taxon>
        <taxon>Oscillospiraceae</taxon>
        <taxon>Ruthenibacterium</taxon>
    </lineage>
</organism>
<dbReference type="PRINTS" id="PR00455">
    <property type="entry name" value="HTHTETR"/>
</dbReference>
<dbReference type="SUPFAM" id="SSF48498">
    <property type="entry name" value="Tetracyclin repressor-like, C-terminal domain"/>
    <property type="match status" value="1"/>
</dbReference>
<gene>
    <name evidence="4" type="ORF">WMO24_06335</name>
</gene>
<dbReference type="Pfam" id="PF00440">
    <property type="entry name" value="TetR_N"/>
    <property type="match status" value="1"/>
</dbReference>
<keyword evidence="1 2" id="KW-0238">DNA-binding</keyword>
<name>A0ABV1GEC9_9FIRM</name>
<dbReference type="RefSeq" id="WP_349215482.1">
    <property type="nucleotide sequence ID" value="NZ_JBBMFA010000080.1"/>
</dbReference>
<dbReference type="Gene3D" id="1.10.357.10">
    <property type="entry name" value="Tetracycline Repressor, domain 2"/>
    <property type="match status" value="1"/>
</dbReference>
<dbReference type="InterPro" id="IPR001647">
    <property type="entry name" value="HTH_TetR"/>
</dbReference>
<sequence>MNEYTERRRLQAHETEQAILRAAMELSREQTFDKVSVRDICKKAGITTGAFYHHFRSKDELLSRGFASLDACMENALRGHENDPPEQRLRLILWNYASFMEDLGWELVARYYQQRMGAPSFQSMDSRRFTLRALLKCLTDAECEHKLLPIQTPEWIAQFLFRHFRGVVVDWTINRGSYSLLEKLEQDYRFFEGIFQAEKQAGKL</sequence>
<comment type="caution">
    <text evidence="4">The sequence shown here is derived from an EMBL/GenBank/DDBJ whole genome shotgun (WGS) entry which is preliminary data.</text>
</comment>
<dbReference type="InterPro" id="IPR050624">
    <property type="entry name" value="HTH-type_Tx_Regulator"/>
</dbReference>
<evidence type="ECO:0000313" key="4">
    <source>
        <dbReference type="EMBL" id="MEQ2520043.1"/>
    </source>
</evidence>
<evidence type="ECO:0000313" key="5">
    <source>
        <dbReference type="Proteomes" id="UP001477672"/>
    </source>
</evidence>
<dbReference type="Proteomes" id="UP001477672">
    <property type="component" value="Unassembled WGS sequence"/>
</dbReference>
<protein>
    <submittedName>
        <fullName evidence="4">TetR/AcrR family transcriptional regulator</fullName>
    </submittedName>
</protein>
<dbReference type="PANTHER" id="PTHR43479:SF11">
    <property type="entry name" value="ACREF_ENVCD OPERON REPRESSOR-RELATED"/>
    <property type="match status" value="1"/>
</dbReference>
<dbReference type="InterPro" id="IPR009057">
    <property type="entry name" value="Homeodomain-like_sf"/>
</dbReference>
<evidence type="ECO:0000256" key="1">
    <source>
        <dbReference type="ARBA" id="ARBA00023125"/>
    </source>
</evidence>